<evidence type="ECO:0000256" key="11">
    <source>
        <dbReference type="SAM" id="Phobius"/>
    </source>
</evidence>
<dbReference type="GO" id="GO:0000155">
    <property type="term" value="F:phosphorelay sensor kinase activity"/>
    <property type="evidence" value="ECO:0007669"/>
    <property type="project" value="InterPro"/>
</dbReference>
<dbReference type="EC" id="2.7.13.3" evidence="3"/>
<keyword evidence="8 11" id="KW-1133">Transmembrane helix</keyword>
<keyword evidence="9" id="KW-0902">Two-component regulatory system</keyword>
<keyword evidence="10 11" id="KW-0472">Membrane</keyword>
<dbReference type="Gene3D" id="1.10.287.130">
    <property type="match status" value="1"/>
</dbReference>
<keyword evidence="4" id="KW-0597">Phosphoprotein</keyword>
<dbReference type="InterPro" id="IPR005467">
    <property type="entry name" value="His_kinase_dom"/>
</dbReference>
<evidence type="ECO:0000256" key="8">
    <source>
        <dbReference type="ARBA" id="ARBA00022989"/>
    </source>
</evidence>
<evidence type="ECO:0000256" key="9">
    <source>
        <dbReference type="ARBA" id="ARBA00023012"/>
    </source>
</evidence>
<evidence type="ECO:0000313" key="15">
    <source>
        <dbReference type="Proteomes" id="UP000198793"/>
    </source>
</evidence>
<evidence type="ECO:0000256" key="5">
    <source>
        <dbReference type="ARBA" id="ARBA00022679"/>
    </source>
</evidence>
<evidence type="ECO:0000256" key="2">
    <source>
        <dbReference type="ARBA" id="ARBA00004370"/>
    </source>
</evidence>
<dbReference type="InterPro" id="IPR013727">
    <property type="entry name" value="2CSK_N"/>
</dbReference>
<dbReference type="PROSITE" id="PS50885">
    <property type="entry name" value="HAMP"/>
    <property type="match status" value="1"/>
</dbReference>
<dbReference type="Pfam" id="PF08521">
    <property type="entry name" value="2CSK_N"/>
    <property type="match status" value="1"/>
</dbReference>
<dbReference type="InterPro" id="IPR036890">
    <property type="entry name" value="HATPase_C_sf"/>
</dbReference>
<dbReference type="SUPFAM" id="SSF55874">
    <property type="entry name" value="ATPase domain of HSP90 chaperone/DNA topoisomerase II/histidine kinase"/>
    <property type="match status" value="1"/>
</dbReference>
<dbReference type="CDD" id="cd00075">
    <property type="entry name" value="HATPase"/>
    <property type="match status" value="1"/>
</dbReference>
<keyword evidence="5" id="KW-0808">Transferase</keyword>
<keyword evidence="15" id="KW-1185">Reference proteome</keyword>
<evidence type="ECO:0000256" key="10">
    <source>
        <dbReference type="ARBA" id="ARBA00023136"/>
    </source>
</evidence>
<comment type="catalytic activity">
    <reaction evidence="1">
        <text>ATP + protein L-histidine = ADP + protein N-phospho-L-histidine.</text>
        <dbReference type="EC" id="2.7.13.3"/>
    </reaction>
</comment>
<dbReference type="OrthoDB" id="8673316at2"/>
<protein>
    <recommendedName>
        <fullName evidence="3">histidine kinase</fullName>
        <ecNumber evidence="3">2.7.13.3</ecNumber>
    </recommendedName>
</protein>
<comment type="subcellular location">
    <subcellularLocation>
        <location evidence="2">Membrane</location>
    </subcellularLocation>
</comment>
<keyword evidence="7 14" id="KW-0418">Kinase</keyword>
<dbReference type="GO" id="GO:0005886">
    <property type="term" value="C:plasma membrane"/>
    <property type="evidence" value="ECO:0007669"/>
    <property type="project" value="TreeGrafter"/>
</dbReference>
<proteinExistence type="predicted"/>
<feature type="domain" description="Histidine kinase" evidence="12">
    <location>
        <begin position="259"/>
        <end position="480"/>
    </location>
</feature>
<dbReference type="PANTHER" id="PTHR45436:SF1">
    <property type="entry name" value="SENSOR PROTEIN QSEC"/>
    <property type="match status" value="1"/>
</dbReference>
<name>A0A1H0KR03_9HYPH</name>
<organism evidence="14 15">
    <name type="scientific">Aureimonas jatrophae</name>
    <dbReference type="NCBI Taxonomy" id="1166073"/>
    <lineage>
        <taxon>Bacteria</taxon>
        <taxon>Pseudomonadati</taxon>
        <taxon>Pseudomonadota</taxon>
        <taxon>Alphaproteobacteria</taxon>
        <taxon>Hyphomicrobiales</taxon>
        <taxon>Aurantimonadaceae</taxon>
        <taxon>Aureimonas</taxon>
    </lineage>
</organism>
<dbReference type="Proteomes" id="UP000198793">
    <property type="component" value="Unassembled WGS sequence"/>
</dbReference>
<dbReference type="InterPro" id="IPR003594">
    <property type="entry name" value="HATPase_dom"/>
</dbReference>
<dbReference type="SMART" id="SM00388">
    <property type="entry name" value="HisKA"/>
    <property type="match status" value="1"/>
</dbReference>
<dbReference type="EMBL" id="FNIT01000008">
    <property type="protein sequence ID" value="SDO58295.1"/>
    <property type="molecule type" value="Genomic_DNA"/>
</dbReference>
<accession>A0A1H0KR03</accession>
<dbReference type="InterPro" id="IPR003660">
    <property type="entry name" value="HAMP_dom"/>
</dbReference>
<feature type="domain" description="HAMP" evidence="13">
    <location>
        <begin position="199"/>
        <end position="251"/>
    </location>
</feature>
<dbReference type="Pfam" id="PF02518">
    <property type="entry name" value="HATPase_c"/>
    <property type="match status" value="1"/>
</dbReference>
<evidence type="ECO:0000256" key="6">
    <source>
        <dbReference type="ARBA" id="ARBA00022692"/>
    </source>
</evidence>
<dbReference type="Pfam" id="PF00512">
    <property type="entry name" value="HisKA"/>
    <property type="match status" value="1"/>
</dbReference>
<dbReference type="AlphaFoldDB" id="A0A1H0KR03"/>
<feature type="transmembrane region" description="Helical" evidence="11">
    <location>
        <begin position="185"/>
        <end position="207"/>
    </location>
</feature>
<reference evidence="14 15" key="1">
    <citation type="submission" date="2016-10" db="EMBL/GenBank/DDBJ databases">
        <authorList>
            <person name="de Groot N.N."/>
        </authorList>
    </citation>
    <scope>NUCLEOTIDE SEQUENCE [LARGE SCALE GENOMIC DNA]</scope>
    <source>
        <strain evidence="15">L7-484,KACC 16230,DSM 25025</strain>
    </source>
</reference>
<dbReference type="InterPro" id="IPR050428">
    <property type="entry name" value="TCS_sensor_his_kinase"/>
</dbReference>
<sequence length="486" mass="53026">MRTPDAVSARRDASRPLWLTLALWTVPGLVFLLGAGLWLSAASLHDLSDSAYDRSLAGAIRAIDLNVSTESGGVGVELPYPLFESFQATASGEVYYRISTDDGLVQIGDALLPPPPVLSSGEIRFYDATYFDRPIRVAAFRRPLDRPLYGAPTAQNIVIEVAETTGSREAFRRDLIRRAVSRDALAVLVAAALLALGVRFALAPLAALKERLDLREPDDRSRLDDTGLPREVRPLVGAVNDLLQRHRERAERQRRFIDDASHQLKTPIAVLRSQVDYAVQAGDTEAMRRTLEAMRPVIDRAGRMTTQLLALARAENALLLDPSQEAAVDLAKLLRDVARLHLAEARRGRIDLEIEVPDEPLVARGSETLLFEAVSNLLDNALRASRRDGRVVLRGARDGEAGWLDVAVLDEGPGIEASRLERVGERFGGGEEAIEGPGSERTGLGLAIVAAIARAHGGELRLRNRTARGLAASFRLAEAVPMLRRN</sequence>
<dbReference type="InterPro" id="IPR003661">
    <property type="entry name" value="HisK_dim/P_dom"/>
</dbReference>
<feature type="transmembrane region" description="Helical" evidence="11">
    <location>
        <begin position="17"/>
        <end position="39"/>
    </location>
</feature>
<dbReference type="CDD" id="cd00082">
    <property type="entry name" value="HisKA"/>
    <property type="match status" value="1"/>
</dbReference>
<keyword evidence="6 11" id="KW-0812">Transmembrane</keyword>
<evidence type="ECO:0000313" key="14">
    <source>
        <dbReference type="EMBL" id="SDO58295.1"/>
    </source>
</evidence>
<dbReference type="InterPro" id="IPR036097">
    <property type="entry name" value="HisK_dim/P_sf"/>
</dbReference>
<dbReference type="PANTHER" id="PTHR45436">
    <property type="entry name" value="SENSOR HISTIDINE KINASE YKOH"/>
    <property type="match status" value="1"/>
</dbReference>
<dbReference type="SMART" id="SM00387">
    <property type="entry name" value="HATPase_c"/>
    <property type="match status" value="1"/>
</dbReference>
<dbReference type="PRINTS" id="PR00344">
    <property type="entry name" value="BCTRLSENSOR"/>
</dbReference>
<evidence type="ECO:0000256" key="1">
    <source>
        <dbReference type="ARBA" id="ARBA00000085"/>
    </source>
</evidence>
<dbReference type="RefSeq" id="WP_090675562.1">
    <property type="nucleotide sequence ID" value="NZ_FNIT01000008.1"/>
</dbReference>
<evidence type="ECO:0000256" key="7">
    <source>
        <dbReference type="ARBA" id="ARBA00022777"/>
    </source>
</evidence>
<evidence type="ECO:0000259" key="12">
    <source>
        <dbReference type="PROSITE" id="PS50109"/>
    </source>
</evidence>
<dbReference type="PROSITE" id="PS50109">
    <property type="entry name" value="HIS_KIN"/>
    <property type="match status" value="1"/>
</dbReference>
<gene>
    <name evidence="14" type="ORF">SAMN05192530_10899</name>
</gene>
<dbReference type="InterPro" id="IPR004358">
    <property type="entry name" value="Sig_transdc_His_kin-like_C"/>
</dbReference>
<dbReference type="STRING" id="1166073.SAMN05192530_10899"/>
<dbReference type="Gene3D" id="3.30.565.10">
    <property type="entry name" value="Histidine kinase-like ATPase, C-terminal domain"/>
    <property type="match status" value="1"/>
</dbReference>
<evidence type="ECO:0000256" key="4">
    <source>
        <dbReference type="ARBA" id="ARBA00022553"/>
    </source>
</evidence>
<evidence type="ECO:0000259" key="13">
    <source>
        <dbReference type="PROSITE" id="PS50885"/>
    </source>
</evidence>
<evidence type="ECO:0000256" key="3">
    <source>
        <dbReference type="ARBA" id="ARBA00012438"/>
    </source>
</evidence>
<dbReference type="SUPFAM" id="SSF47384">
    <property type="entry name" value="Homodimeric domain of signal transducing histidine kinase"/>
    <property type="match status" value="1"/>
</dbReference>